<feature type="non-terminal residue" evidence="2">
    <location>
        <position position="376"/>
    </location>
</feature>
<keyword evidence="3" id="KW-1185">Reference proteome</keyword>
<feature type="compositionally biased region" description="Polar residues" evidence="1">
    <location>
        <begin position="87"/>
        <end position="108"/>
    </location>
</feature>
<accession>A0A165HGX0</accession>
<reference evidence="2 3" key="1">
    <citation type="journal article" date="2016" name="Mol. Biol. Evol.">
        <title>Comparative Genomics of Early-Diverging Mushroom-Forming Fungi Provides Insights into the Origins of Lignocellulose Decay Capabilities.</title>
        <authorList>
            <person name="Nagy L.G."/>
            <person name="Riley R."/>
            <person name="Tritt A."/>
            <person name="Adam C."/>
            <person name="Daum C."/>
            <person name="Floudas D."/>
            <person name="Sun H."/>
            <person name="Yadav J.S."/>
            <person name="Pangilinan J."/>
            <person name="Larsson K.H."/>
            <person name="Matsuura K."/>
            <person name="Barry K."/>
            <person name="Labutti K."/>
            <person name="Kuo R."/>
            <person name="Ohm R.A."/>
            <person name="Bhattacharya S.S."/>
            <person name="Shirouzu T."/>
            <person name="Yoshinaga Y."/>
            <person name="Martin F.M."/>
            <person name="Grigoriev I.V."/>
            <person name="Hibbett D.S."/>
        </authorList>
    </citation>
    <scope>NUCLEOTIDE SEQUENCE [LARGE SCALE GENOMIC DNA]</scope>
    <source>
        <strain evidence="2 3">HHB12029</strain>
    </source>
</reference>
<proteinExistence type="predicted"/>
<dbReference type="InParanoid" id="A0A165HGX0"/>
<feature type="compositionally biased region" description="Polar residues" evidence="1">
    <location>
        <begin position="50"/>
        <end position="61"/>
    </location>
</feature>
<feature type="compositionally biased region" description="Basic residues" evidence="1">
    <location>
        <begin position="1"/>
        <end position="10"/>
    </location>
</feature>
<dbReference type="Proteomes" id="UP000077266">
    <property type="component" value="Unassembled WGS sequence"/>
</dbReference>
<dbReference type="AlphaFoldDB" id="A0A165HGX0"/>
<protein>
    <submittedName>
        <fullName evidence="2">Uncharacterized protein</fullName>
    </submittedName>
</protein>
<organism evidence="2 3">
    <name type="scientific">Exidia glandulosa HHB12029</name>
    <dbReference type="NCBI Taxonomy" id="1314781"/>
    <lineage>
        <taxon>Eukaryota</taxon>
        <taxon>Fungi</taxon>
        <taxon>Dikarya</taxon>
        <taxon>Basidiomycota</taxon>
        <taxon>Agaricomycotina</taxon>
        <taxon>Agaricomycetes</taxon>
        <taxon>Auriculariales</taxon>
        <taxon>Exidiaceae</taxon>
        <taxon>Exidia</taxon>
    </lineage>
</organism>
<name>A0A165HGX0_EXIGL</name>
<gene>
    <name evidence="2" type="ORF">EXIGLDRAFT_749905</name>
</gene>
<sequence>MPHKRQRSRSSSKASFPSKKHKLDKQQKRLTKRSRYPKASSLRQAESAAFSDSHNKPSNSGDAHEGSSHTDNEMDVDTTTKRWRRYSPSSIKTTNSSDVGTSHSNETGSHGKGNKTSSEEHRPDAWSYFDRAAGEGFHSSCAVSAVIVTGKKRSLPLLESFAVISREHSKHKKMITLASSLQQGFASPKRCKLASTPSLQPCEVMSISTAFSFGCDVGREVLHELLLGVLDGWHLRQFGDVVQRTRERVAVAPREEPDDAAEDAVLNISRLAHAQFARGDSTALPGGVKLQTTSSTRHKTTTPPSTLRLGIDLQQDDIELALASAPMTKARLRRQRKASPATLAACTTPMTTLATDNATGTRRDVKQVPPLLAVLH</sequence>
<dbReference type="EMBL" id="KV426017">
    <property type="protein sequence ID" value="KZV91954.1"/>
    <property type="molecule type" value="Genomic_DNA"/>
</dbReference>
<evidence type="ECO:0000313" key="3">
    <source>
        <dbReference type="Proteomes" id="UP000077266"/>
    </source>
</evidence>
<evidence type="ECO:0000256" key="1">
    <source>
        <dbReference type="SAM" id="MobiDB-lite"/>
    </source>
</evidence>
<feature type="compositionally biased region" description="Basic residues" evidence="1">
    <location>
        <begin position="18"/>
        <end position="36"/>
    </location>
</feature>
<feature type="region of interest" description="Disordered" evidence="1">
    <location>
        <begin position="1"/>
        <end position="122"/>
    </location>
</feature>
<evidence type="ECO:0000313" key="2">
    <source>
        <dbReference type="EMBL" id="KZV91954.1"/>
    </source>
</evidence>
<feature type="compositionally biased region" description="Basic and acidic residues" evidence="1">
    <location>
        <begin position="62"/>
        <end position="72"/>
    </location>
</feature>